<dbReference type="GO" id="GO:0046872">
    <property type="term" value="F:metal ion binding"/>
    <property type="evidence" value="ECO:0007669"/>
    <property type="project" value="UniProtKB-KW"/>
</dbReference>
<dbReference type="OrthoDB" id="151490at2759"/>
<dbReference type="GO" id="GO:0006297">
    <property type="term" value="P:nucleotide-excision repair, DNA gap filling"/>
    <property type="evidence" value="ECO:0007669"/>
    <property type="project" value="TreeGrafter"/>
</dbReference>
<dbReference type="PANTHER" id="PTHR45997">
    <property type="entry name" value="DNA LIGASE 4"/>
    <property type="match status" value="1"/>
</dbReference>
<evidence type="ECO:0000256" key="12">
    <source>
        <dbReference type="ARBA" id="ARBA00022842"/>
    </source>
</evidence>
<dbReference type="SUPFAM" id="SSF56091">
    <property type="entry name" value="DNA ligase/mRNA capping enzyme, catalytic domain"/>
    <property type="match status" value="1"/>
</dbReference>
<dbReference type="AlphaFoldDB" id="A0A1X2GRN1"/>
<evidence type="ECO:0000259" key="21">
    <source>
        <dbReference type="PROSITE" id="PS50172"/>
    </source>
</evidence>
<keyword evidence="13" id="KW-0233">DNA recombination</keyword>
<comment type="subcellular location">
    <subcellularLocation>
        <location evidence="2">Nucleus</location>
    </subcellularLocation>
</comment>
<dbReference type="InterPro" id="IPR001357">
    <property type="entry name" value="BRCT_dom"/>
</dbReference>
<keyword evidence="23" id="KW-1185">Reference proteome</keyword>
<dbReference type="InterPro" id="IPR012340">
    <property type="entry name" value="NA-bd_OB-fold"/>
</dbReference>
<dbReference type="SUPFAM" id="SSF50249">
    <property type="entry name" value="Nucleic acid-binding proteins"/>
    <property type="match status" value="1"/>
</dbReference>
<reference evidence="22 23" key="1">
    <citation type="submission" date="2016-07" db="EMBL/GenBank/DDBJ databases">
        <title>Pervasive Adenine N6-methylation of Active Genes in Fungi.</title>
        <authorList>
            <consortium name="DOE Joint Genome Institute"/>
            <person name="Mondo S.J."/>
            <person name="Dannebaum R.O."/>
            <person name="Kuo R.C."/>
            <person name="Labutti K."/>
            <person name="Haridas S."/>
            <person name="Kuo A."/>
            <person name="Salamov A."/>
            <person name="Ahrendt S.R."/>
            <person name="Lipzen A."/>
            <person name="Sullivan W."/>
            <person name="Andreopoulos W.B."/>
            <person name="Clum A."/>
            <person name="Lindquist E."/>
            <person name="Daum C."/>
            <person name="Ramamoorthy G.K."/>
            <person name="Gryganskyi A."/>
            <person name="Culley D."/>
            <person name="Magnuson J.K."/>
            <person name="James T.Y."/>
            <person name="O'Malley M.A."/>
            <person name="Stajich J.E."/>
            <person name="Spatafora J.W."/>
            <person name="Visel A."/>
            <person name="Grigoriev I.V."/>
        </authorList>
    </citation>
    <scope>NUCLEOTIDE SEQUENCE [LARGE SCALE GENOMIC DNA]</scope>
    <source>
        <strain evidence="22 23">NRRL 3301</strain>
    </source>
</reference>
<feature type="domain" description="BRCT" evidence="21">
    <location>
        <begin position="625"/>
        <end position="714"/>
    </location>
</feature>
<dbReference type="EMBL" id="MCGT01000005">
    <property type="protein sequence ID" value="ORX59718.1"/>
    <property type="molecule type" value="Genomic_DNA"/>
</dbReference>
<organism evidence="22 23">
    <name type="scientific">Hesseltinella vesiculosa</name>
    <dbReference type="NCBI Taxonomy" id="101127"/>
    <lineage>
        <taxon>Eukaryota</taxon>
        <taxon>Fungi</taxon>
        <taxon>Fungi incertae sedis</taxon>
        <taxon>Mucoromycota</taxon>
        <taxon>Mucoromycotina</taxon>
        <taxon>Mucoromycetes</taxon>
        <taxon>Mucorales</taxon>
        <taxon>Cunninghamellaceae</taxon>
        <taxon>Hesseltinella</taxon>
    </lineage>
</organism>
<comment type="caution">
    <text evidence="22">The sequence shown here is derived from an EMBL/GenBank/DDBJ whole genome shotgun (WGS) entry which is preliminary data.</text>
</comment>
<dbReference type="STRING" id="101127.A0A1X2GRN1"/>
<keyword evidence="9" id="KW-0547">Nucleotide-binding</keyword>
<dbReference type="GO" id="GO:0003677">
    <property type="term" value="F:DNA binding"/>
    <property type="evidence" value="ECO:0007669"/>
    <property type="project" value="InterPro"/>
</dbReference>
<dbReference type="PROSITE" id="PS00333">
    <property type="entry name" value="DNA_LIGASE_A2"/>
    <property type="match status" value="1"/>
</dbReference>
<dbReference type="GO" id="GO:0006303">
    <property type="term" value="P:double-strand break repair via nonhomologous end joining"/>
    <property type="evidence" value="ECO:0007669"/>
    <property type="project" value="TreeGrafter"/>
</dbReference>
<dbReference type="InterPro" id="IPR044125">
    <property type="entry name" value="Adenylation_DNA_ligase_IV"/>
</dbReference>
<comment type="catalytic activity">
    <reaction evidence="18">
        <text>ATP + (deoxyribonucleotide)n-3'-hydroxyl + 5'-phospho-(deoxyribonucleotide)m = (deoxyribonucleotide)n+m + AMP + diphosphate.</text>
        <dbReference type="EC" id="6.5.1.1"/>
    </reaction>
</comment>
<evidence type="ECO:0000256" key="9">
    <source>
        <dbReference type="ARBA" id="ARBA00022741"/>
    </source>
</evidence>
<feature type="domain" description="ATP-dependent DNA ligase family profile" evidence="20">
    <location>
        <begin position="332"/>
        <end position="458"/>
    </location>
</feature>
<evidence type="ECO:0000313" key="23">
    <source>
        <dbReference type="Proteomes" id="UP000242146"/>
    </source>
</evidence>
<dbReference type="CDD" id="cd07903">
    <property type="entry name" value="Adenylation_DNA_ligase_IV"/>
    <property type="match status" value="1"/>
</dbReference>
<evidence type="ECO:0000256" key="4">
    <source>
        <dbReference type="ARBA" id="ARBA00012727"/>
    </source>
</evidence>
<keyword evidence="12" id="KW-0460">Magnesium</keyword>
<dbReference type="Pfam" id="PF04679">
    <property type="entry name" value="DNA_ligase_A_C"/>
    <property type="match status" value="1"/>
</dbReference>
<feature type="domain" description="BRCT" evidence="21">
    <location>
        <begin position="813"/>
        <end position="887"/>
    </location>
</feature>
<keyword evidence="15" id="KW-0539">Nucleus</keyword>
<dbReference type="PROSITE" id="PS50172">
    <property type="entry name" value="BRCT"/>
    <property type="match status" value="2"/>
</dbReference>
<dbReference type="GO" id="GO:0071897">
    <property type="term" value="P:DNA biosynthetic process"/>
    <property type="evidence" value="ECO:0007669"/>
    <property type="project" value="InterPro"/>
</dbReference>
<dbReference type="Gene3D" id="3.40.50.10190">
    <property type="entry name" value="BRCT domain"/>
    <property type="match status" value="2"/>
</dbReference>
<comment type="cofactor">
    <cofactor evidence="1">
        <name>Mg(2+)</name>
        <dbReference type="ChEBI" id="CHEBI:18420"/>
    </cofactor>
</comment>
<dbReference type="InterPro" id="IPR021536">
    <property type="entry name" value="DNA_ligase_IV_dom"/>
</dbReference>
<dbReference type="GO" id="GO:0032807">
    <property type="term" value="C:DNA ligase IV complex"/>
    <property type="evidence" value="ECO:0007669"/>
    <property type="project" value="TreeGrafter"/>
</dbReference>
<sequence length="898" mass="103485">MNDINELRGNEEKKRLLRKYLHQWRTTYQKDFYSAMRLLLPQLDKTRYFLKESKLSRAYREVLGLSMSSEDGHHLEKWKLPSKSNTKSTGDFAMIVYETVFPRSTVTTPTKTVEDVNQLLDELGRIENTSTHANQVAIFRRVVDAYTPMEQRWLVRIILRDLKIGLSDNSIFDVYHPDARDMYSVSSNLKFVCDSLMDESKRIRDMPIKLFQSFKPQLGTRGMASMMESVKHNGVFYIEEKIDGERIQMHYDQSQQLFKWYSRKAKDYTYLYGDRPSETPKLASFVANCLDARNLILDGEMVAYDPNLDMVLPFGTLKSSARNQDATGPRPCFMVFDIVFCNDTPLPDYPLRERLQLLKKVVKENHGYLHLLPREEKSTEADVLQALGDMVQKRMEGIVLKDPSSRYEPGQRNKSWVKIKPEYYGTLGENCDLLVVGGKYGTGRRSNQLAQFICAVRDNRVRDSVKFTSFSMIGTGYTMDQIKEFNTLLRDIQTYNPQRLPDWFDHPEKSTERPDVLVNDFRDGIVIEVKAAQIVFSQMWSAGCTLRFPRFIKFRHDKTWEDVMTFTDVYKTRKDSDSKRSEIASKTDWLESNKKRPRLQVAKRASSSHSIISTQQGADTENILTKTHLFALLVFYVINGEDGVVEKSALEMLIKEQGGEFVQSDVTAKYVIAGKQNIRANSIINKGKRDVIKPQWVLDCVEAKEILPLMPKYMLYTSSQTKGEFLTKMDKYNDSYTQDATQDSLEDIWAGIPSACNQKTLRSVQRKYFDSIPIPGMFFLGMTLYFDTEWATAPTTPAERVAYTNDLDTIRRLKTSVIFYGGSLTSDLDDPRLSHIVLIDNQFERAKTLMASLCPQAQPHVPYIVSSLWVKRCVDNHTVVDELEFDARVPTKYLAATT</sequence>
<evidence type="ECO:0000256" key="10">
    <source>
        <dbReference type="ARBA" id="ARBA00022763"/>
    </source>
</evidence>
<dbReference type="PROSITE" id="PS50160">
    <property type="entry name" value="DNA_LIGASE_A3"/>
    <property type="match status" value="1"/>
</dbReference>
<dbReference type="GO" id="GO:0005524">
    <property type="term" value="F:ATP binding"/>
    <property type="evidence" value="ECO:0007669"/>
    <property type="project" value="UniProtKB-KW"/>
</dbReference>
<evidence type="ECO:0000256" key="7">
    <source>
        <dbReference type="ARBA" id="ARBA00022723"/>
    </source>
</evidence>
<evidence type="ECO:0000313" key="22">
    <source>
        <dbReference type="EMBL" id="ORX59718.1"/>
    </source>
</evidence>
<keyword evidence="14" id="KW-0234">DNA repair</keyword>
<dbReference type="SMART" id="SM00292">
    <property type="entry name" value="BRCT"/>
    <property type="match status" value="1"/>
</dbReference>
<evidence type="ECO:0000256" key="6">
    <source>
        <dbReference type="ARBA" id="ARBA00022598"/>
    </source>
</evidence>
<dbReference type="GO" id="GO:0003910">
    <property type="term" value="F:DNA ligase (ATP) activity"/>
    <property type="evidence" value="ECO:0007669"/>
    <property type="project" value="UniProtKB-EC"/>
</dbReference>
<dbReference type="Gene3D" id="3.30.470.30">
    <property type="entry name" value="DNA ligase/mRNA capping enzyme"/>
    <property type="match status" value="1"/>
</dbReference>
<dbReference type="InterPro" id="IPR012308">
    <property type="entry name" value="DNA_ligase_ATP-dep_N"/>
</dbReference>
<comment type="similarity">
    <text evidence="3 19">Belongs to the ATP-dependent DNA ligase family.</text>
</comment>
<dbReference type="InterPro" id="IPR012309">
    <property type="entry name" value="DNA_ligase_ATP-dep_C"/>
</dbReference>
<evidence type="ECO:0000256" key="1">
    <source>
        <dbReference type="ARBA" id="ARBA00001946"/>
    </source>
</evidence>
<dbReference type="InterPro" id="IPR036599">
    <property type="entry name" value="DNA_ligase_N_sf"/>
</dbReference>
<evidence type="ECO:0000256" key="2">
    <source>
        <dbReference type="ARBA" id="ARBA00004123"/>
    </source>
</evidence>
<evidence type="ECO:0000256" key="19">
    <source>
        <dbReference type="RuleBase" id="RU004196"/>
    </source>
</evidence>
<dbReference type="InterPro" id="IPR036420">
    <property type="entry name" value="BRCT_dom_sf"/>
</dbReference>
<dbReference type="PANTHER" id="PTHR45997:SF1">
    <property type="entry name" value="DNA LIGASE 4"/>
    <property type="match status" value="1"/>
</dbReference>
<keyword evidence="11" id="KW-0067">ATP-binding</keyword>
<evidence type="ECO:0000256" key="16">
    <source>
        <dbReference type="ARBA" id="ARBA00030676"/>
    </source>
</evidence>
<dbReference type="SUPFAM" id="SSF52113">
    <property type="entry name" value="BRCT domain"/>
    <property type="match status" value="1"/>
</dbReference>
<dbReference type="EC" id="6.5.1.1" evidence="4"/>
<protein>
    <recommendedName>
        <fullName evidence="5">DNA ligase 4</fullName>
        <ecNumber evidence="4">6.5.1.1</ecNumber>
    </recommendedName>
    <alternativeName>
        <fullName evidence="17">DNA ligase IV</fullName>
    </alternativeName>
    <alternativeName>
        <fullName evidence="16">Polydeoxyribonucleotide synthase [ATP] 4</fullName>
    </alternativeName>
</protein>
<dbReference type="CDD" id="cd17722">
    <property type="entry name" value="BRCT_DNA_ligase_IV_rpt1"/>
    <property type="match status" value="1"/>
</dbReference>
<dbReference type="Proteomes" id="UP000242146">
    <property type="component" value="Unassembled WGS sequence"/>
</dbReference>
<dbReference type="GO" id="GO:0006310">
    <property type="term" value="P:DNA recombination"/>
    <property type="evidence" value="ECO:0007669"/>
    <property type="project" value="UniProtKB-KW"/>
</dbReference>
<name>A0A1X2GRN1_9FUNG</name>
<evidence type="ECO:0000256" key="17">
    <source>
        <dbReference type="ARBA" id="ARBA00031942"/>
    </source>
</evidence>
<dbReference type="Pfam" id="PF16589">
    <property type="entry name" value="BRCT_2"/>
    <property type="match status" value="1"/>
</dbReference>
<dbReference type="InterPro" id="IPR012310">
    <property type="entry name" value="DNA_ligase_ATP-dep_cent"/>
</dbReference>
<evidence type="ECO:0000256" key="13">
    <source>
        <dbReference type="ARBA" id="ARBA00023172"/>
    </source>
</evidence>
<keyword evidence="8" id="KW-0677">Repeat</keyword>
<evidence type="ECO:0000256" key="8">
    <source>
        <dbReference type="ARBA" id="ARBA00022737"/>
    </source>
</evidence>
<dbReference type="NCBIfam" id="TIGR00574">
    <property type="entry name" value="dnl1"/>
    <property type="match status" value="1"/>
</dbReference>
<proteinExistence type="inferred from homology"/>
<accession>A0A1X2GRN1</accession>
<dbReference type="InterPro" id="IPR016059">
    <property type="entry name" value="DNA_ligase_ATP-dep_CS"/>
</dbReference>
<gene>
    <name evidence="22" type="ORF">DM01DRAFT_1371576</name>
</gene>
<dbReference type="InterPro" id="IPR000977">
    <property type="entry name" value="DNA_ligase_ATP-dep"/>
</dbReference>
<dbReference type="Pfam" id="PF11411">
    <property type="entry name" value="DNA_ligase_IV"/>
    <property type="match status" value="1"/>
</dbReference>
<evidence type="ECO:0000256" key="14">
    <source>
        <dbReference type="ARBA" id="ARBA00023204"/>
    </source>
</evidence>
<evidence type="ECO:0000259" key="20">
    <source>
        <dbReference type="PROSITE" id="PS50160"/>
    </source>
</evidence>
<dbReference type="Gene3D" id="1.10.3260.10">
    <property type="entry name" value="DNA ligase, ATP-dependent, N-terminal domain"/>
    <property type="match status" value="1"/>
</dbReference>
<keyword evidence="7" id="KW-0479">Metal-binding</keyword>
<evidence type="ECO:0000256" key="5">
    <source>
        <dbReference type="ARBA" id="ARBA00022073"/>
    </source>
</evidence>
<dbReference type="Pfam" id="PF01068">
    <property type="entry name" value="DNA_ligase_A_M"/>
    <property type="match status" value="1"/>
</dbReference>
<evidence type="ECO:0000256" key="11">
    <source>
        <dbReference type="ARBA" id="ARBA00022840"/>
    </source>
</evidence>
<keyword evidence="10" id="KW-0227">DNA damage</keyword>
<evidence type="ECO:0000256" key="3">
    <source>
        <dbReference type="ARBA" id="ARBA00007572"/>
    </source>
</evidence>
<dbReference type="Gene3D" id="2.40.50.140">
    <property type="entry name" value="Nucleic acid-binding proteins"/>
    <property type="match status" value="1"/>
</dbReference>
<keyword evidence="6 22" id="KW-0436">Ligase</keyword>
<evidence type="ECO:0000256" key="15">
    <source>
        <dbReference type="ARBA" id="ARBA00023242"/>
    </source>
</evidence>
<dbReference type="SUPFAM" id="SSF117018">
    <property type="entry name" value="ATP-dependent DNA ligase DNA-binding domain"/>
    <property type="match status" value="1"/>
</dbReference>
<dbReference type="Pfam" id="PF04675">
    <property type="entry name" value="DNA_ligase_A_N"/>
    <property type="match status" value="1"/>
</dbReference>
<evidence type="ECO:0000256" key="18">
    <source>
        <dbReference type="ARBA" id="ARBA00034003"/>
    </source>
</evidence>
<dbReference type="InterPro" id="IPR029710">
    <property type="entry name" value="LIG4"/>
</dbReference>